<gene>
    <name evidence="2" type="ORF">D7S86_00930</name>
</gene>
<reference evidence="2 3" key="1">
    <citation type="submission" date="2018-10" db="EMBL/GenBank/DDBJ databases">
        <title>Robbsia sp. DHC34, isolated from soil.</title>
        <authorList>
            <person name="Gao Z.-H."/>
            <person name="Qiu L.-H."/>
        </authorList>
    </citation>
    <scope>NUCLEOTIDE SEQUENCE [LARGE SCALE GENOMIC DNA]</scope>
    <source>
        <strain evidence="2 3">DHC34</strain>
    </source>
</reference>
<keyword evidence="3" id="KW-1185">Reference proteome</keyword>
<feature type="region of interest" description="Disordered" evidence="1">
    <location>
        <begin position="1"/>
        <end position="108"/>
    </location>
</feature>
<dbReference type="AlphaFoldDB" id="A0A494YEP7"/>
<feature type="compositionally biased region" description="Basic and acidic residues" evidence="1">
    <location>
        <begin position="46"/>
        <end position="69"/>
    </location>
</feature>
<organism evidence="2 3">
    <name type="scientific">Pararobbsia silviterrae</name>
    <dbReference type="NCBI Taxonomy" id="1792498"/>
    <lineage>
        <taxon>Bacteria</taxon>
        <taxon>Pseudomonadati</taxon>
        <taxon>Pseudomonadota</taxon>
        <taxon>Betaproteobacteria</taxon>
        <taxon>Burkholderiales</taxon>
        <taxon>Burkholderiaceae</taxon>
        <taxon>Pararobbsia</taxon>
    </lineage>
</organism>
<protein>
    <submittedName>
        <fullName evidence="2">Uncharacterized protein</fullName>
    </submittedName>
</protein>
<dbReference type="EMBL" id="RBZU01000001">
    <property type="protein sequence ID" value="RKP58547.1"/>
    <property type="molecule type" value="Genomic_DNA"/>
</dbReference>
<evidence type="ECO:0000313" key="2">
    <source>
        <dbReference type="EMBL" id="RKP58547.1"/>
    </source>
</evidence>
<comment type="caution">
    <text evidence="2">The sequence shown here is derived from an EMBL/GenBank/DDBJ whole genome shotgun (WGS) entry which is preliminary data.</text>
</comment>
<name>A0A494YEP7_9BURK</name>
<dbReference type="Proteomes" id="UP000270342">
    <property type="component" value="Unassembled WGS sequence"/>
</dbReference>
<proteinExistence type="predicted"/>
<evidence type="ECO:0000256" key="1">
    <source>
        <dbReference type="SAM" id="MobiDB-lite"/>
    </source>
</evidence>
<feature type="compositionally biased region" description="Basic and acidic residues" evidence="1">
    <location>
        <begin position="89"/>
        <end position="108"/>
    </location>
</feature>
<accession>A0A494YEP7</accession>
<sequence length="108" mass="12076">MPRAQTWRDLPAPSAKTFRVRPKSESDAAAWISAEPSLTRGSPPGARDDDRDLLDPRTDRTTVFRDRMHAGYPYTFPPVPSWPESEQGSGRRPEDALGDAVRARARTD</sequence>
<evidence type="ECO:0000313" key="3">
    <source>
        <dbReference type="Proteomes" id="UP000270342"/>
    </source>
</evidence>